<dbReference type="InterPro" id="IPR020904">
    <property type="entry name" value="Sc_DH/Rdtase_CS"/>
</dbReference>
<dbReference type="PANTHER" id="PTHR24321">
    <property type="entry name" value="DEHYDROGENASES, SHORT CHAIN"/>
    <property type="match status" value="1"/>
</dbReference>
<name>A0AAW9HLT0_9ACTO</name>
<protein>
    <submittedName>
        <fullName evidence="3">SDR family oxidoreductase</fullName>
    </submittedName>
</protein>
<dbReference type="Proteomes" id="UP001284901">
    <property type="component" value="Unassembled WGS sequence"/>
</dbReference>
<dbReference type="InterPro" id="IPR002347">
    <property type="entry name" value="SDR_fam"/>
</dbReference>
<dbReference type="PANTHER" id="PTHR24321:SF8">
    <property type="entry name" value="ESTRADIOL 17-BETA-DEHYDROGENASE 8-RELATED"/>
    <property type="match status" value="1"/>
</dbReference>
<evidence type="ECO:0000313" key="3">
    <source>
        <dbReference type="EMBL" id="MDY5140427.1"/>
    </source>
</evidence>
<dbReference type="EMBL" id="JAWNFV010000006">
    <property type="protein sequence ID" value="MDY5140427.1"/>
    <property type="molecule type" value="Genomic_DNA"/>
</dbReference>
<dbReference type="RefSeq" id="WP_101594937.1">
    <property type="nucleotide sequence ID" value="NZ_CAUPFC010000002.1"/>
</dbReference>
<evidence type="ECO:0000313" key="6">
    <source>
        <dbReference type="Proteomes" id="UP001288320"/>
    </source>
</evidence>
<dbReference type="PRINTS" id="PR00081">
    <property type="entry name" value="GDHRDH"/>
</dbReference>
<evidence type="ECO:0000256" key="1">
    <source>
        <dbReference type="ARBA" id="ARBA00006484"/>
    </source>
</evidence>
<dbReference type="CDD" id="cd05233">
    <property type="entry name" value="SDR_c"/>
    <property type="match status" value="1"/>
</dbReference>
<evidence type="ECO:0000313" key="4">
    <source>
        <dbReference type="EMBL" id="MDY5145475.1"/>
    </source>
</evidence>
<dbReference type="EMBL" id="JAWNFY010000001">
    <property type="protein sequence ID" value="MDY5145475.1"/>
    <property type="molecule type" value="Genomic_DNA"/>
</dbReference>
<dbReference type="Pfam" id="PF13561">
    <property type="entry name" value="adh_short_C2"/>
    <property type="match status" value="1"/>
</dbReference>
<evidence type="ECO:0000256" key="2">
    <source>
        <dbReference type="ARBA" id="ARBA00023002"/>
    </source>
</evidence>
<dbReference type="InterPro" id="IPR036291">
    <property type="entry name" value="NAD(P)-bd_dom_sf"/>
</dbReference>
<dbReference type="SUPFAM" id="SSF51735">
    <property type="entry name" value="NAD(P)-binding Rossmann-fold domains"/>
    <property type="match status" value="1"/>
</dbReference>
<gene>
    <name evidence="3" type="ORF">R6G74_03745</name>
    <name evidence="4" type="ORF">R6P33_00355</name>
</gene>
<evidence type="ECO:0000313" key="5">
    <source>
        <dbReference type="Proteomes" id="UP001284901"/>
    </source>
</evidence>
<keyword evidence="5" id="KW-1185">Reference proteome</keyword>
<dbReference type="PRINTS" id="PR00080">
    <property type="entry name" value="SDRFAMILY"/>
</dbReference>
<dbReference type="Proteomes" id="UP001288320">
    <property type="component" value="Unassembled WGS sequence"/>
</dbReference>
<dbReference type="NCBIfam" id="NF005559">
    <property type="entry name" value="PRK07231.1"/>
    <property type="match status" value="1"/>
</dbReference>
<reference evidence="3 5" key="1">
    <citation type="submission" date="2023-10" db="EMBL/GenBank/DDBJ databases">
        <title>Whole Genome based description of the genera Actinobaculum and Actinotignum reveals a complex phylogenetic relationship within the species included in the genus Actinotignum.</title>
        <authorList>
            <person name="Jensen C.S."/>
            <person name="Dargis R."/>
            <person name="Kemp M."/>
            <person name="Christensen J.J."/>
        </authorList>
    </citation>
    <scope>NUCLEOTIDE SEQUENCE</scope>
    <source>
        <strain evidence="4 5">SLA_B089</strain>
        <strain evidence="3">SLA_B245</strain>
    </source>
</reference>
<keyword evidence="2" id="KW-0560">Oxidoreductase</keyword>
<sequence>MRGNNVTTFPVLADKSVIVTGGASGLGREASILFAEAGAKVIVADYNLEGAEETVATIKKAGGEAIAVRTDVSDSESVQKMVATAVETYGRLDGAFNNAAAAPDNALTSEFDEDYWDKLMKVDLKGVALCMKYEIKQFLAQGDGGAIVNTASVSGIRPQPFNPAYVSAKHGVIGLTKVAAVENGPHNIRVNAIAPGAIDTPMLHDALEALGTSGEEYAPMISLLNRFGSPREIAQPALWLLSDAASYVTSTVIAVDAGYTGR</sequence>
<dbReference type="FunFam" id="3.40.50.720:FF:000084">
    <property type="entry name" value="Short-chain dehydrogenase reductase"/>
    <property type="match status" value="1"/>
</dbReference>
<proteinExistence type="inferred from homology"/>
<dbReference type="PROSITE" id="PS00061">
    <property type="entry name" value="ADH_SHORT"/>
    <property type="match status" value="1"/>
</dbReference>
<dbReference type="GO" id="GO:0016491">
    <property type="term" value="F:oxidoreductase activity"/>
    <property type="evidence" value="ECO:0007669"/>
    <property type="project" value="UniProtKB-KW"/>
</dbReference>
<dbReference type="Gene3D" id="3.40.50.720">
    <property type="entry name" value="NAD(P)-binding Rossmann-like Domain"/>
    <property type="match status" value="1"/>
</dbReference>
<organism evidence="3 6">
    <name type="scientific">Actinotignum timonense</name>
    <dbReference type="NCBI Taxonomy" id="1870995"/>
    <lineage>
        <taxon>Bacteria</taxon>
        <taxon>Bacillati</taxon>
        <taxon>Actinomycetota</taxon>
        <taxon>Actinomycetes</taxon>
        <taxon>Actinomycetales</taxon>
        <taxon>Actinomycetaceae</taxon>
        <taxon>Actinotignum</taxon>
    </lineage>
</organism>
<comment type="similarity">
    <text evidence="1">Belongs to the short-chain dehydrogenases/reductases (SDR) family.</text>
</comment>
<comment type="caution">
    <text evidence="3">The sequence shown here is derived from an EMBL/GenBank/DDBJ whole genome shotgun (WGS) entry which is preliminary data.</text>
</comment>
<accession>A0AAW9HLT0</accession>
<dbReference type="AlphaFoldDB" id="A0AAW9HLT0"/>